<dbReference type="PANTHER" id="PTHR22406:SF4">
    <property type="entry name" value="SLAIN MOTIF-CONTAINING PROTEIN 2"/>
    <property type="match status" value="1"/>
</dbReference>
<evidence type="ECO:0000313" key="5">
    <source>
        <dbReference type="RefSeq" id="XP_004413264.1"/>
    </source>
</evidence>
<gene>
    <name evidence="5" type="primary">LOC101373202</name>
</gene>
<feature type="region of interest" description="Disordered" evidence="3">
    <location>
        <begin position="1"/>
        <end position="39"/>
    </location>
</feature>
<feature type="compositionally biased region" description="Polar residues" evidence="3">
    <location>
        <begin position="124"/>
        <end position="135"/>
    </location>
</feature>
<dbReference type="GO" id="GO:0007020">
    <property type="term" value="P:microtubule nucleation"/>
    <property type="evidence" value="ECO:0007669"/>
    <property type="project" value="TreeGrafter"/>
</dbReference>
<sequence length="201" mass="21559">MARGKISSFEEEKLDNGQSQTSNMQVDSMKSSRSDLNFQVPNGGIPHMQPQVSAVPSPGKFCFPAVPSPLAFQQPVKAFNNHGSSSPGTKETIQFIQATSPPGASHGSEHTVPANPPNNINSPTSTRSAGTTTVRSGLWRPTSPSAGGIPVPHSKLAQSIHRSLPVPKTCGCLKEDSWKDYCYQPTEARMQRSTAAWIPLH</sequence>
<evidence type="ECO:0000256" key="1">
    <source>
        <dbReference type="ARBA" id="ARBA00006652"/>
    </source>
</evidence>
<evidence type="ECO:0000256" key="3">
    <source>
        <dbReference type="SAM" id="MobiDB-lite"/>
    </source>
</evidence>
<dbReference type="AlphaFoldDB" id="A0A9B0M1M7"/>
<dbReference type="PANTHER" id="PTHR22406">
    <property type="entry name" value="NASCENT POLYPEPTIDE-ASSOCIATED COMPLEX SUBUNIT ALPHA, MUSCLE-SPECIFIC FORM"/>
    <property type="match status" value="1"/>
</dbReference>
<dbReference type="Pfam" id="PF15301">
    <property type="entry name" value="SLAIN"/>
    <property type="match status" value="1"/>
</dbReference>
<feature type="region of interest" description="Disordered" evidence="3">
    <location>
        <begin position="99"/>
        <end position="135"/>
    </location>
</feature>
<organism evidence="4 5">
    <name type="scientific">Odobenus rosmarus divergens</name>
    <name type="common">Pacific walrus</name>
    <dbReference type="NCBI Taxonomy" id="9708"/>
    <lineage>
        <taxon>Eukaryota</taxon>
        <taxon>Metazoa</taxon>
        <taxon>Chordata</taxon>
        <taxon>Craniata</taxon>
        <taxon>Vertebrata</taxon>
        <taxon>Euteleostomi</taxon>
        <taxon>Mammalia</taxon>
        <taxon>Eutheria</taxon>
        <taxon>Laurasiatheria</taxon>
        <taxon>Carnivora</taxon>
        <taxon>Caniformia</taxon>
        <taxon>Pinnipedia</taxon>
        <taxon>Odobenidae</taxon>
        <taxon>Odobenus</taxon>
    </lineage>
</organism>
<dbReference type="GO" id="GO:0031116">
    <property type="term" value="P:positive regulation of microtubule polymerization"/>
    <property type="evidence" value="ECO:0007669"/>
    <property type="project" value="TreeGrafter"/>
</dbReference>
<dbReference type="GO" id="GO:0035371">
    <property type="term" value="C:microtubule plus-end"/>
    <property type="evidence" value="ECO:0007669"/>
    <property type="project" value="TreeGrafter"/>
</dbReference>
<dbReference type="GO" id="GO:0031122">
    <property type="term" value="P:cytoplasmic microtubule organization"/>
    <property type="evidence" value="ECO:0007669"/>
    <property type="project" value="TreeGrafter"/>
</dbReference>
<keyword evidence="2" id="KW-0175">Coiled coil</keyword>
<dbReference type="InterPro" id="IPR026179">
    <property type="entry name" value="Slain"/>
</dbReference>
<evidence type="ECO:0000256" key="2">
    <source>
        <dbReference type="ARBA" id="ARBA00023054"/>
    </source>
</evidence>
<dbReference type="RefSeq" id="XP_004413264.1">
    <property type="nucleotide sequence ID" value="XM_004413207.1"/>
</dbReference>
<keyword evidence="4" id="KW-1185">Reference proteome</keyword>
<evidence type="ECO:0000313" key="4">
    <source>
        <dbReference type="Proteomes" id="UP000245340"/>
    </source>
</evidence>
<reference evidence="5" key="1">
    <citation type="submission" date="2025-08" db="UniProtKB">
        <authorList>
            <consortium name="RefSeq"/>
        </authorList>
    </citation>
    <scope>IDENTIFICATION</scope>
</reference>
<protein>
    <submittedName>
        <fullName evidence="5">SLAIN motif-containing protein 2-like</fullName>
    </submittedName>
</protein>
<dbReference type="Proteomes" id="UP000245340">
    <property type="component" value="Unplaced"/>
</dbReference>
<proteinExistence type="inferred from homology"/>
<name>A0A9B0M1M7_ODORO</name>
<comment type="similarity">
    <text evidence="1">Belongs to the SLAIN motif-containing family.</text>
</comment>
<accession>A0A9B0M1M7</accession>
<feature type="compositionally biased region" description="Polar residues" evidence="3">
    <location>
        <begin position="16"/>
        <end position="39"/>
    </location>
</feature>